<sequence length="156" mass="17969">MQIGVISDTHRYKQMVKKVMQVLNHMDLIIHLGDNVEDVKEIEKFYHGNIINVRGNCDFTVDVPPERIEIIEGKKFLITHGHRYDVKYDLSRLRYRALEEEADIVLFGHTHVSEIAYEDGIYFVNPGSPSLPRNGLKSAAIISINDKIIRPDIIEL</sequence>
<dbReference type="EMBL" id="LROR01000034">
    <property type="protein sequence ID" value="OBR96318.1"/>
    <property type="molecule type" value="Genomic_DNA"/>
</dbReference>
<dbReference type="GO" id="GO:0046872">
    <property type="term" value="F:metal ion binding"/>
    <property type="evidence" value="ECO:0007669"/>
    <property type="project" value="UniProtKB-KW"/>
</dbReference>
<dbReference type="EC" id="3.1.4.-" evidence="2"/>
<evidence type="ECO:0000313" key="6">
    <source>
        <dbReference type="Proteomes" id="UP000077384"/>
    </source>
</evidence>
<reference evidence="5 7" key="2">
    <citation type="journal article" date="2016" name="Front. Microbiol.">
        <title>Industrial Acetogenic Biocatalysts: A Comparative Metabolic and Genomic Analysis.</title>
        <authorList>
            <person name="Bengelsdorf F."/>
            <person name="Poehlein A."/>
            <person name="Sonja S."/>
            <person name="Erz C."/>
            <person name="Hummel T."/>
            <person name="Hoffmeister S."/>
            <person name="Daniel R."/>
            <person name="Durre P."/>
        </authorList>
    </citation>
    <scope>NUCLEOTIDE SEQUENCE [LARGE SCALE GENOMIC DNA]</scope>
    <source>
        <strain evidence="5 7">PTA-10522</strain>
    </source>
</reference>
<dbReference type="InterPro" id="IPR029052">
    <property type="entry name" value="Metallo-depent_PP-like"/>
</dbReference>
<dbReference type="RefSeq" id="WP_063600891.1">
    <property type="nucleotide sequence ID" value="NZ_LITQ01000012.1"/>
</dbReference>
<comment type="caution">
    <text evidence="4">The sequence shown here is derived from an EMBL/GenBank/DDBJ whole genome shotgun (WGS) entry which is preliminary data.</text>
</comment>
<gene>
    <name evidence="5" type="ORF">CLCOS_10160</name>
    <name evidence="4" type="ORF">WX73_04279</name>
</gene>
<evidence type="ECO:0000313" key="4">
    <source>
        <dbReference type="EMBL" id="OAA93529.1"/>
    </source>
</evidence>
<dbReference type="GO" id="GO:0016787">
    <property type="term" value="F:hydrolase activity"/>
    <property type="evidence" value="ECO:0007669"/>
    <property type="project" value="UniProtKB-UniRule"/>
</dbReference>
<organism evidence="4 6">
    <name type="scientific">Clostridium coskatii</name>
    <dbReference type="NCBI Taxonomy" id="1705578"/>
    <lineage>
        <taxon>Bacteria</taxon>
        <taxon>Bacillati</taxon>
        <taxon>Bacillota</taxon>
        <taxon>Clostridia</taxon>
        <taxon>Eubacteriales</taxon>
        <taxon>Clostridiaceae</taxon>
        <taxon>Clostridium</taxon>
    </lineage>
</organism>
<dbReference type="AlphaFoldDB" id="A0A166TD09"/>
<evidence type="ECO:0000256" key="1">
    <source>
        <dbReference type="ARBA" id="ARBA00008950"/>
    </source>
</evidence>
<dbReference type="NCBIfam" id="TIGR00040">
    <property type="entry name" value="yfcE"/>
    <property type="match status" value="1"/>
</dbReference>
<evidence type="ECO:0000313" key="7">
    <source>
        <dbReference type="Proteomes" id="UP000093694"/>
    </source>
</evidence>
<dbReference type="Proteomes" id="UP000093694">
    <property type="component" value="Unassembled WGS sequence"/>
</dbReference>
<evidence type="ECO:0000313" key="5">
    <source>
        <dbReference type="EMBL" id="OBR96318.1"/>
    </source>
</evidence>
<dbReference type="EMBL" id="LITQ01000012">
    <property type="protein sequence ID" value="OAA93529.1"/>
    <property type="molecule type" value="Genomic_DNA"/>
</dbReference>
<comment type="similarity">
    <text evidence="1 2">Belongs to the metallophosphoesterase superfamily. YfcE family.</text>
</comment>
<comment type="cofactor">
    <cofactor evidence="2">
        <name>a divalent metal cation</name>
        <dbReference type="ChEBI" id="CHEBI:60240"/>
    </cofactor>
</comment>
<accession>A0A166TD09</accession>
<protein>
    <recommendedName>
        <fullName evidence="2">Phosphoesterase</fullName>
        <ecNumber evidence="2">3.1.4.-</ecNumber>
    </recommendedName>
</protein>
<evidence type="ECO:0000256" key="2">
    <source>
        <dbReference type="RuleBase" id="RU362039"/>
    </source>
</evidence>
<reference evidence="4 6" key="1">
    <citation type="journal article" date="2015" name="Biotechnol. Bioeng.">
        <title>Genome sequence and phenotypic characterization of Caulobacter segnis.</title>
        <authorList>
            <person name="Patel S."/>
            <person name="Fletcher B."/>
            <person name="Scott D.C."/>
            <person name="Ely B."/>
        </authorList>
    </citation>
    <scope>NUCLEOTIDE SEQUENCE [LARGE SCALE GENOMIC DNA]</scope>
    <source>
        <strain evidence="4 6">PS02</strain>
    </source>
</reference>
<name>A0A166TD09_9CLOT</name>
<dbReference type="Proteomes" id="UP000077384">
    <property type="component" value="Unassembled WGS sequence"/>
</dbReference>
<dbReference type="Pfam" id="PF12850">
    <property type="entry name" value="Metallophos_2"/>
    <property type="match status" value="1"/>
</dbReference>
<keyword evidence="2" id="KW-0479">Metal-binding</keyword>
<dbReference type="PATRIC" id="fig|1705578.3.peg.4394"/>
<dbReference type="PANTHER" id="PTHR11124">
    <property type="entry name" value="VACUOLAR SORTING PROTEIN VPS29"/>
    <property type="match status" value="1"/>
</dbReference>
<dbReference type="InterPro" id="IPR041802">
    <property type="entry name" value="MPP_YfcE"/>
</dbReference>
<feature type="domain" description="Calcineurin-like phosphoesterase" evidence="3">
    <location>
        <begin position="1"/>
        <end position="146"/>
    </location>
</feature>
<keyword evidence="7" id="KW-1185">Reference proteome</keyword>
<proteinExistence type="inferred from homology"/>
<evidence type="ECO:0000259" key="3">
    <source>
        <dbReference type="Pfam" id="PF12850"/>
    </source>
</evidence>
<dbReference type="SUPFAM" id="SSF56300">
    <property type="entry name" value="Metallo-dependent phosphatases"/>
    <property type="match status" value="1"/>
</dbReference>
<dbReference type="InterPro" id="IPR000979">
    <property type="entry name" value="Phosphodiesterase_MJ0936/Vps29"/>
</dbReference>
<dbReference type="CDD" id="cd00841">
    <property type="entry name" value="MPP_YfcE"/>
    <property type="match status" value="1"/>
</dbReference>
<dbReference type="Gene3D" id="3.60.21.10">
    <property type="match status" value="1"/>
</dbReference>
<dbReference type="InterPro" id="IPR024654">
    <property type="entry name" value="Calcineurin-like_PHP_lpxH"/>
</dbReference>